<name>B5I1R4_STRX2</name>
<dbReference type="Proteomes" id="UP000002785">
    <property type="component" value="Chromosome"/>
</dbReference>
<dbReference type="eggNOG" id="ENOG50308F9">
    <property type="taxonomic scope" value="Bacteria"/>
</dbReference>
<dbReference type="EMBL" id="CM000951">
    <property type="protein sequence ID" value="EDY59019.1"/>
    <property type="molecule type" value="Genomic_DNA"/>
</dbReference>
<dbReference type="HOGENOM" id="CLU_2332542_0_0_11"/>
<evidence type="ECO:0000313" key="1">
    <source>
        <dbReference type="EMBL" id="EDY59019.1"/>
    </source>
</evidence>
<organism evidence="1 2">
    <name type="scientific">Streptomyces sviceus (strain ATCC 29083 / DSM 924 / JCM 4929 / NBRC 13980 / NCIMB 11184 / NRRL 5439 / UC 5370)</name>
    <dbReference type="NCBI Taxonomy" id="463191"/>
    <lineage>
        <taxon>Bacteria</taxon>
        <taxon>Bacillati</taxon>
        <taxon>Actinomycetota</taxon>
        <taxon>Actinomycetes</taxon>
        <taxon>Kitasatosporales</taxon>
        <taxon>Streptomycetaceae</taxon>
        <taxon>Streptomyces</taxon>
    </lineage>
</organism>
<proteinExistence type="predicted"/>
<dbReference type="AlphaFoldDB" id="B5I1R4"/>
<accession>B5I1R4</accession>
<sequence>MRPPTRGNLMRTDDRIELKDVLADWLDYDVAAFRLGVFLGAFPRDQKFSSVKRMFWVDGYPLGDMLVDILDRMAQAGVLLKDEEDSRYKWNPAPVDLS</sequence>
<keyword evidence="2" id="KW-1185">Reference proteome</keyword>
<reference evidence="1" key="1">
    <citation type="submission" date="2009-10" db="EMBL/GenBank/DDBJ databases">
        <title>The genome sequence of Streptomyces sviceus strain ATCC 29083.</title>
        <authorList>
            <consortium name="The Broad Institute Genome Sequencing Platform"/>
            <consortium name="Broad Institute Microbial Sequencing Center"/>
            <person name="Fischbach M."/>
            <person name="Godfrey P."/>
            <person name="Ward D."/>
            <person name="Young S."/>
            <person name="Zeng Q."/>
            <person name="Koehrsen M."/>
            <person name="Alvarado L."/>
            <person name="Berlin A.M."/>
            <person name="Bochicchio J."/>
            <person name="Borenstein D."/>
            <person name="Chapman S.B."/>
            <person name="Chen Z."/>
            <person name="Engels R."/>
            <person name="Freedman E."/>
            <person name="Gellesch M."/>
            <person name="Goldberg J."/>
            <person name="Griggs A."/>
            <person name="Gujja S."/>
            <person name="Heilman E.R."/>
            <person name="Heiman D.I."/>
            <person name="Hepburn T.A."/>
            <person name="Howarth C."/>
            <person name="Jen D."/>
            <person name="Larson L."/>
            <person name="Lewis B."/>
            <person name="Mehta T."/>
            <person name="Park D."/>
            <person name="Pearson M."/>
            <person name="Richards J."/>
            <person name="Roberts A."/>
            <person name="Saif S."/>
            <person name="Shea T.D."/>
            <person name="Shenoy N."/>
            <person name="Sisk P."/>
            <person name="Stolte C."/>
            <person name="Sykes S.N."/>
            <person name="Thomson T."/>
            <person name="Walk T."/>
            <person name="White J."/>
            <person name="Yandava C."/>
            <person name="Straight P."/>
            <person name="Clardy J."/>
            <person name="Hung D."/>
            <person name="Kolter R."/>
            <person name="Mekalanos J."/>
            <person name="Walker S."/>
            <person name="Walsh C.T."/>
            <person name="Wieland-Brown L.C."/>
            <person name="Haas B."/>
            <person name="Nusbaum C."/>
            <person name="Birren B."/>
        </authorList>
    </citation>
    <scope>NUCLEOTIDE SEQUENCE [LARGE SCALE GENOMIC DNA]</scope>
    <source>
        <strain evidence="1">ATCC 29083</strain>
    </source>
</reference>
<protein>
    <submittedName>
        <fullName evidence="1">Uncharacterized protein</fullName>
    </submittedName>
</protein>
<gene>
    <name evidence="1" type="ORF">SSEG_05599</name>
</gene>
<evidence type="ECO:0000313" key="2">
    <source>
        <dbReference type="Proteomes" id="UP000002785"/>
    </source>
</evidence>